<dbReference type="Gene3D" id="3.40.50.12780">
    <property type="entry name" value="N-terminal domain of ligase-like"/>
    <property type="match status" value="1"/>
</dbReference>
<dbReference type="Pfam" id="PF00501">
    <property type="entry name" value="AMP-binding"/>
    <property type="match status" value="1"/>
</dbReference>
<dbReference type="STRING" id="1344418.A0A1D2V9H0"/>
<dbReference type="InterPro" id="IPR000873">
    <property type="entry name" value="AMP-dep_synth/lig_dom"/>
</dbReference>
<evidence type="ECO:0000313" key="5">
    <source>
        <dbReference type="Proteomes" id="UP000095038"/>
    </source>
</evidence>
<evidence type="ECO:0000256" key="1">
    <source>
        <dbReference type="ARBA" id="ARBA00022741"/>
    </source>
</evidence>
<dbReference type="GO" id="GO:0004467">
    <property type="term" value="F:long-chain fatty acid-CoA ligase activity"/>
    <property type="evidence" value="ECO:0007669"/>
    <property type="project" value="TreeGrafter"/>
</dbReference>
<sequence>MVQTKEDFKFDESLGYVLTDKEISSFRDFYSNLPLPSNQVDVGAAVANSGAEGYSSIYRPVKLVNLGELSRYLTPFLDTYFKFFEVATNLHPDANCLGERLVNRETNKLNNYFSFQTFKEVCERRNKLGSGILNVVRNNINYRKFTSENARVYSSDDENYNYEFILTLYSSNRIEWVLTDLACQAFGLPNTALYDTLGSETSGYILNLTRSPIIFCSKGNISKILRLKQQDYKDELKYLLIIVSMDKLDIEEDYYLIKFAESINLQVYDLSSLEKIGEKFPINLRPARKDELYTISFTSGTTGLPKGVEVSQLNLACGINLAYSQLGKPLRPKIDYLSEEQKLAYRNKQARVLVFLPLAHIYERQIAAFEMICGCALGFPSSRNPVVTLIEDLKSLRPYSLTAVPRIFTKIESAIKLIIKNSSHKIIEKKILEIEARDSKDGDKDRNEDDEEWLFDETFIKRLHGEFGFENVQYCLTASAPIAVETVKFLKAALKVGFRQGYGLTESMAAITISKAYEREPGSCGVGGITIDYRLRDVPEMNYQNKNKEGKPKGELMLRGPQIFSRYFKNEKATKESFDKDGFFHTGDICMIEPMNDNRLFIIDRIKNFFKLSQGEYISPEKIETIYLSACPMVQQAFIYGNSLKNYLVGIIGIDFENFQKNVLNGTISEFEKIRGGSGNSNYGNNNERQLNKLIKLVEENGKEEKILELVNESYFIKRSLVVFLNSQVEELSRQMNKKLLQSFEKVHNMKIAVNPLTLEDGLVTPTLKIRRNNCGVFFKPELDELYREGSLIKNDKL</sequence>
<gene>
    <name evidence="4" type="ORF">ASCRUDRAFT_78127</name>
</gene>
<proteinExistence type="predicted"/>
<accession>A0A1D2V9H0</accession>
<dbReference type="InterPro" id="IPR042099">
    <property type="entry name" value="ANL_N_sf"/>
</dbReference>
<keyword evidence="5" id="KW-1185">Reference proteome</keyword>
<keyword evidence="1" id="KW-0547">Nucleotide-binding</keyword>
<evidence type="ECO:0000256" key="2">
    <source>
        <dbReference type="ARBA" id="ARBA00022840"/>
    </source>
</evidence>
<dbReference type="InterPro" id="IPR020845">
    <property type="entry name" value="AMP-binding_CS"/>
</dbReference>
<dbReference type="InParanoid" id="A0A1D2V9H0"/>
<protein>
    <submittedName>
        <fullName evidence="4">Acetyl-CoA synthetase-like protein</fullName>
    </submittedName>
</protein>
<name>A0A1D2V9H0_9ASCO</name>
<dbReference type="AlphaFoldDB" id="A0A1D2V9H0"/>
<keyword evidence="2" id="KW-0067">ATP-binding</keyword>
<dbReference type="Proteomes" id="UP000095038">
    <property type="component" value="Unassembled WGS sequence"/>
</dbReference>
<dbReference type="RefSeq" id="XP_020044526.1">
    <property type="nucleotide sequence ID" value="XM_020194144.1"/>
</dbReference>
<organism evidence="4 5">
    <name type="scientific">Ascoidea rubescens DSM 1968</name>
    <dbReference type="NCBI Taxonomy" id="1344418"/>
    <lineage>
        <taxon>Eukaryota</taxon>
        <taxon>Fungi</taxon>
        <taxon>Dikarya</taxon>
        <taxon>Ascomycota</taxon>
        <taxon>Saccharomycotina</taxon>
        <taxon>Saccharomycetes</taxon>
        <taxon>Ascoideaceae</taxon>
        <taxon>Ascoidea</taxon>
    </lineage>
</organism>
<dbReference type="OrthoDB" id="1700726at2759"/>
<dbReference type="GeneID" id="30967780"/>
<dbReference type="PROSITE" id="PS00455">
    <property type="entry name" value="AMP_BINDING"/>
    <property type="match status" value="1"/>
</dbReference>
<dbReference type="GO" id="GO:0005524">
    <property type="term" value="F:ATP binding"/>
    <property type="evidence" value="ECO:0007669"/>
    <property type="project" value="UniProtKB-KW"/>
</dbReference>
<dbReference type="PANTHER" id="PTHR43272:SF33">
    <property type="entry name" value="AMP-BINDING DOMAIN-CONTAINING PROTEIN-RELATED"/>
    <property type="match status" value="1"/>
</dbReference>
<dbReference type="PANTHER" id="PTHR43272">
    <property type="entry name" value="LONG-CHAIN-FATTY-ACID--COA LIGASE"/>
    <property type="match status" value="1"/>
</dbReference>
<dbReference type="GO" id="GO:0016020">
    <property type="term" value="C:membrane"/>
    <property type="evidence" value="ECO:0007669"/>
    <property type="project" value="TreeGrafter"/>
</dbReference>
<feature type="domain" description="AMP-dependent synthetase/ligase" evidence="3">
    <location>
        <begin position="168"/>
        <end position="568"/>
    </location>
</feature>
<evidence type="ECO:0000313" key="4">
    <source>
        <dbReference type="EMBL" id="ODV58219.1"/>
    </source>
</evidence>
<evidence type="ECO:0000259" key="3">
    <source>
        <dbReference type="Pfam" id="PF00501"/>
    </source>
</evidence>
<dbReference type="SUPFAM" id="SSF56801">
    <property type="entry name" value="Acetyl-CoA synthetase-like"/>
    <property type="match status" value="1"/>
</dbReference>
<reference evidence="5" key="1">
    <citation type="submission" date="2016-05" db="EMBL/GenBank/DDBJ databases">
        <title>Comparative genomics of biotechnologically important yeasts.</title>
        <authorList>
            <consortium name="DOE Joint Genome Institute"/>
            <person name="Riley R."/>
            <person name="Haridas S."/>
            <person name="Wolfe K.H."/>
            <person name="Lopes M.R."/>
            <person name="Hittinger C.T."/>
            <person name="Goker M."/>
            <person name="Salamov A."/>
            <person name="Wisecaver J."/>
            <person name="Long T.M."/>
            <person name="Aerts A.L."/>
            <person name="Barry K."/>
            <person name="Choi C."/>
            <person name="Clum A."/>
            <person name="Coughlan A.Y."/>
            <person name="Deshpande S."/>
            <person name="Douglass A.P."/>
            <person name="Hanson S.J."/>
            <person name="Klenk H.-P."/>
            <person name="Labutti K."/>
            <person name="Lapidus A."/>
            <person name="Lindquist E."/>
            <person name="Lipzen A."/>
            <person name="Meier-Kolthoff J.P."/>
            <person name="Ohm R.A."/>
            <person name="Otillar R.P."/>
            <person name="Pangilinan J."/>
            <person name="Peng Y."/>
            <person name="Rokas A."/>
            <person name="Rosa C.A."/>
            <person name="Scheuner C."/>
            <person name="Sibirny A.A."/>
            <person name="Slot J.C."/>
            <person name="Stielow J.B."/>
            <person name="Sun H."/>
            <person name="Kurtzman C.P."/>
            <person name="Blackwell M."/>
            <person name="Grigoriev I.V."/>
            <person name="Jeffries T.W."/>
        </authorList>
    </citation>
    <scope>NUCLEOTIDE SEQUENCE [LARGE SCALE GENOMIC DNA]</scope>
    <source>
        <strain evidence="5">DSM 1968</strain>
    </source>
</reference>
<dbReference type="GO" id="GO:0005783">
    <property type="term" value="C:endoplasmic reticulum"/>
    <property type="evidence" value="ECO:0007669"/>
    <property type="project" value="TreeGrafter"/>
</dbReference>
<dbReference type="FunCoup" id="A0A1D2V9H0">
    <property type="interactions" value="279"/>
</dbReference>
<dbReference type="EMBL" id="KV454494">
    <property type="protein sequence ID" value="ODV58219.1"/>
    <property type="molecule type" value="Genomic_DNA"/>
</dbReference>